<feature type="domain" description="YknX-like beta-barrel" evidence="5">
    <location>
        <begin position="252"/>
        <end position="341"/>
    </location>
</feature>
<comment type="caution">
    <text evidence="6">The sequence shown here is derived from an EMBL/GenBank/DDBJ whole genome shotgun (WGS) entry which is preliminary data.</text>
</comment>
<dbReference type="RefSeq" id="WP_186507014.1">
    <property type="nucleotide sequence ID" value="NZ_JACNEP010000008.1"/>
</dbReference>
<feature type="domain" description="Multidrug resistance protein MdtA-like barrel-sandwich hybrid" evidence="4">
    <location>
        <begin position="57"/>
        <end position="247"/>
    </location>
</feature>
<organism evidence="6 7">
    <name type="scientific">Neptunicella marina</name>
    <dbReference type="NCBI Taxonomy" id="2125989"/>
    <lineage>
        <taxon>Bacteria</taxon>
        <taxon>Pseudomonadati</taxon>
        <taxon>Pseudomonadota</taxon>
        <taxon>Gammaproteobacteria</taxon>
        <taxon>Alteromonadales</taxon>
        <taxon>Alteromonadaceae</taxon>
        <taxon>Neptunicella</taxon>
    </lineage>
</organism>
<dbReference type="PANTHER" id="PTHR30386">
    <property type="entry name" value="MEMBRANE FUSION SUBUNIT OF EMRAB-TOLC MULTIDRUG EFFLUX PUMP"/>
    <property type="match status" value="1"/>
</dbReference>
<reference evidence="6" key="1">
    <citation type="journal article" date="2018" name="Int. J. Syst. Evol. Microbiol.">
        <title>Neptunicella marina gen. nov., sp. nov., isolated from surface seawater.</title>
        <authorList>
            <person name="Liu X."/>
            <person name="Lai Q."/>
            <person name="Du Y."/>
            <person name="Zhang X."/>
            <person name="Liu Z."/>
            <person name="Sun F."/>
            <person name="Shao Z."/>
        </authorList>
    </citation>
    <scope>NUCLEOTIDE SEQUENCE</scope>
    <source>
        <strain evidence="6">S27-2</strain>
    </source>
</reference>
<evidence type="ECO:0000256" key="3">
    <source>
        <dbReference type="SAM" id="Phobius"/>
    </source>
</evidence>
<dbReference type="SUPFAM" id="SSF111369">
    <property type="entry name" value="HlyD-like secretion proteins"/>
    <property type="match status" value="2"/>
</dbReference>
<comment type="similarity">
    <text evidence="2">Belongs to the membrane fusion protein (MFP) (TC 8.A.1) family.</text>
</comment>
<feature type="transmembrane region" description="Helical" evidence="3">
    <location>
        <begin position="21"/>
        <end position="40"/>
    </location>
</feature>
<evidence type="ECO:0000259" key="4">
    <source>
        <dbReference type="Pfam" id="PF25917"/>
    </source>
</evidence>
<keyword evidence="3" id="KW-1133">Transmembrane helix</keyword>
<evidence type="ECO:0000313" key="7">
    <source>
        <dbReference type="Proteomes" id="UP000601768"/>
    </source>
</evidence>
<dbReference type="AlphaFoldDB" id="A0A8J6IW34"/>
<evidence type="ECO:0000256" key="2">
    <source>
        <dbReference type="ARBA" id="ARBA00009477"/>
    </source>
</evidence>
<dbReference type="EMBL" id="JACNEP010000008">
    <property type="protein sequence ID" value="MBC3766483.1"/>
    <property type="molecule type" value="Genomic_DNA"/>
</dbReference>
<gene>
    <name evidence="6" type="ORF">H8B19_11395</name>
</gene>
<sequence>MSGEQQAQSQQPAKKSSVKRWILMLVVPAIGLLAAGYIYLRDGRYVDTDNAYVKADKVQVSAEVAGTVRQVLVEENQQVAAGQLLFKLDAKPFEVAVNKAQSHVAQVTTDLDALKASYQEKLAEISLAKSQYAYQIKEQNRIEGLLKKDYISPANFDDAKQNTELAKLKLEAANKDLQRIAVSLGGSVDLPVEQHPNYLAALAELDEAKLDLARTEVHASMSGMVRIPPKPGQYLNAGQTSMTLVVTDYLWVEANYTETDLTHVSPGQQVTIHIDTYPDDIWQGTVESLSPATSAEFSVLPAQNATGNWVKIAQRVPVKIKIKANTHLPKLRAGLSAITQIDTGFKRQLFGYSL</sequence>
<dbReference type="GO" id="GO:0030313">
    <property type="term" value="C:cell envelope"/>
    <property type="evidence" value="ECO:0007669"/>
    <property type="project" value="UniProtKB-SubCell"/>
</dbReference>
<proteinExistence type="inferred from homology"/>
<dbReference type="Pfam" id="PF25917">
    <property type="entry name" value="BSH_RND"/>
    <property type="match status" value="1"/>
</dbReference>
<dbReference type="InterPro" id="IPR058625">
    <property type="entry name" value="MdtA-like_BSH"/>
</dbReference>
<dbReference type="PANTHER" id="PTHR30386:SF19">
    <property type="entry name" value="MULTIDRUG EXPORT PROTEIN EMRA-RELATED"/>
    <property type="match status" value="1"/>
</dbReference>
<dbReference type="InterPro" id="IPR050739">
    <property type="entry name" value="MFP"/>
</dbReference>
<dbReference type="Proteomes" id="UP000601768">
    <property type="component" value="Unassembled WGS sequence"/>
</dbReference>
<keyword evidence="3" id="KW-0472">Membrane</keyword>
<evidence type="ECO:0000256" key="1">
    <source>
        <dbReference type="ARBA" id="ARBA00004196"/>
    </source>
</evidence>
<protein>
    <submittedName>
        <fullName evidence="6">HlyD family secretion protein</fullName>
    </submittedName>
</protein>
<dbReference type="InterPro" id="IPR058636">
    <property type="entry name" value="Beta-barrel_YknX"/>
</dbReference>
<dbReference type="Gene3D" id="2.40.50.100">
    <property type="match status" value="1"/>
</dbReference>
<keyword evidence="3" id="KW-0812">Transmembrane</keyword>
<evidence type="ECO:0000313" key="6">
    <source>
        <dbReference type="EMBL" id="MBC3766483.1"/>
    </source>
</evidence>
<evidence type="ECO:0000259" key="5">
    <source>
        <dbReference type="Pfam" id="PF25990"/>
    </source>
</evidence>
<dbReference type="Gene3D" id="2.40.30.170">
    <property type="match status" value="1"/>
</dbReference>
<accession>A0A8J6IW34</accession>
<dbReference type="Gene3D" id="1.10.287.470">
    <property type="entry name" value="Helix hairpin bin"/>
    <property type="match status" value="1"/>
</dbReference>
<name>A0A8J6IW34_9ALTE</name>
<comment type="subcellular location">
    <subcellularLocation>
        <location evidence="1">Cell envelope</location>
    </subcellularLocation>
</comment>
<dbReference type="GO" id="GO:0055085">
    <property type="term" value="P:transmembrane transport"/>
    <property type="evidence" value="ECO:0007669"/>
    <property type="project" value="InterPro"/>
</dbReference>
<reference evidence="6" key="2">
    <citation type="submission" date="2020-08" db="EMBL/GenBank/DDBJ databases">
        <authorList>
            <person name="Lai Q."/>
        </authorList>
    </citation>
    <scope>NUCLEOTIDE SEQUENCE</scope>
    <source>
        <strain evidence="6">S27-2</strain>
    </source>
</reference>
<dbReference type="Pfam" id="PF25990">
    <property type="entry name" value="Beta-barrel_YknX"/>
    <property type="match status" value="1"/>
</dbReference>
<keyword evidence="7" id="KW-1185">Reference proteome</keyword>